<organism evidence="3 4">
    <name type="scientific">Clohesyomyces aquaticus</name>
    <dbReference type="NCBI Taxonomy" id="1231657"/>
    <lineage>
        <taxon>Eukaryota</taxon>
        <taxon>Fungi</taxon>
        <taxon>Dikarya</taxon>
        <taxon>Ascomycota</taxon>
        <taxon>Pezizomycotina</taxon>
        <taxon>Dothideomycetes</taxon>
        <taxon>Pleosporomycetidae</taxon>
        <taxon>Pleosporales</taxon>
        <taxon>Lindgomycetaceae</taxon>
        <taxon>Clohesyomyces</taxon>
    </lineage>
</organism>
<feature type="region of interest" description="Disordered" evidence="1">
    <location>
        <begin position="82"/>
        <end position="103"/>
    </location>
</feature>
<dbReference type="Pfam" id="PF22740">
    <property type="entry name" value="PapZ_C"/>
    <property type="match status" value="1"/>
</dbReference>
<protein>
    <recommendedName>
        <fullName evidence="2">RapZ C-terminal domain-containing protein</fullName>
    </recommendedName>
</protein>
<proteinExistence type="predicted"/>
<reference evidence="3 4" key="1">
    <citation type="submission" date="2016-07" db="EMBL/GenBank/DDBJ databases">
        <title>Pervasive Adenine N6-methylation of Active Genes in Fungi.</title>
        <authorList>
            <consortium name="DOE Joint Genome Institute"/>
            <person name="Mondo S.J."/>
            <person name="Dannebaum R.O."/>
            <person name="Kuo R.C."/>
            <person name="Labutti K."/>
            <person name="Haridas S."/>
            <person name="Kuo A."/>
            <person name="Salamov A."/>
            <person name="Ahrendt S.R."/>
            <person name="Lipzen A."/>
            <person name="Sullivan W."/>
            <person name="Andreopoulos W.B."/>
            <person name="Clum A."/>
            <person name="Lindquist E."/>
            <person name="Daum C."/>
            <person name="Ramamoorthy G.K."/>
            <person name="Gryganskyi A."/>
            <person name="Culley D."/>
            <person name="Magnuson J.K."/>
            <person name="James T.Y."/>
            <person name="O'Malley M.A."/>
            <person name="Stajich J.E."/>
            <person name="Spatafora J.W."/>
            <person name="Visel A."/>
            <person name="Grigoriev I.V."/>
        </authorList>
    </citation>
    <scope>NUCLEOTIDE SEQUENCE [LARGE SCALE GENOMIC DNA]</scope>
    <source>
        <strain evidence="3 4">CBS 115471</strain>
    </source>
</reference>
<feature type="region of interest" description="Disordered" evidence="1">
    <location>
        <begin position="169"/>
        <end position="201"/>
    </location>
</feature>
<name>A0A1Y1ZQ82_9PLEO</name>
<dbReference type="InterPro" id="IPR053931">
    <property type="entry name" value="RapZ_C"/>
</dbReference>
<evidence type="ECO:0000259" key="2">
    <source>
        <dbReference type="Pfam" id="PF22740"/>
    </source>
</evidence>
<keyword evidence="4" id="KW-1185">Reference proteome</keyword>
<evidence type="ECO:0000256" key="1">
    <source>
        <dbReference type="SAM" id="MobiDB-lite"/>
    </source>
</evidence>
<gene>
    <name evidence="3" type="ORF">BCR34DRAFT_309516</name>
</gene>
<accession>A0A1Y1ZQ82</accession>
<dbReference type="STRING" id="1231657.A0A1Y1ZQ82"/>
<feature type="domain" description="RapZ C-terminal" evidence="2">
    <location>
        <begin position="124"/>
        <end position="167"/>
    </location>
</feature>
<evidence type="ECO:0000313" key="4">
    <source>
        <dbReference type="Proteomes" id="UP000193144"/>
    </source>
</evidence>
<sequence>MSDLVQPILIIYSHGRSPPLDPPPELKYDLRSISNPPKALRDVSDGRSKPIREHLLSEPKFVTKLEAVERDIREAMESKIAEFTSKSKDEGAVPVEEQKDDHNEAQHIDVEDAESESEDIQGSENEVLLRVGCNCALGHHRSVAFVCELAQRPWPKAWHVEVVHRDLGTKRSGGARARQKASWKDRAKRRDTGDNSNLYDD</sequence>
<comment type="caution">
    <text evidence="3">The sequence shown here is derived from an EMBL/GenBank/DDBJ whole genome shotgun (WGS) entry which is preliminary data.</text>
</comment>
<dbReference type="Proteomes" id="UP000193144">
    <property type="component" value="Unassembled WGS sequence"/>
</dbReference>
<evidence type="ECO:0000313" key="3">
    <source>
        <dbReference type="EMBL" id="ORY12157.1"/>
    </source>
</evidence>
<dbReference type="OrthoDB" id="10267139at2759"/>
<dbReference type="EMBL" id="MCFA01000054">
    <property type="protein sequence ID" value="ORY12157.1"/>
    <property type="molecule type" value="Genomic_DNA"/>
</dbReference>
<feature type="compositionally biased region" description="Basic and acidic residues" evidence="1">
    <location>
        <begin position="182"/>
        <end position="193"/>
    </location>
</feature>
<dbReference type="AlphaFoldDB" id="A0A1Y1ZQ82"/>